<gene>
    <name evidence="2" type="ORF">METZ01_LOCUS369766</name>
</gene>
<organism evidence="2">
    <name type="scientific">marine metagenome</name>
    <dbReference type="NCBI Taxonomy" id="408172"/>
    <lineage>
        <taxon>unclassified sequences</taxon>
        <taxon>metagenomes</taxon>
        <taxon>ecological metagenomes</taxon>
    </lineage>
</organism>
<evidence type="ECO:0008006" key="3">
    <source>
        <dbReference type="Google" id="ProtNLM"/>
    </source>
</evidence>
<evidence type="ECO:0000256" key="1">
    <source>
        <dbReference type="SAM" id="MobiDB-lite"/>
    </source>
</evidence>
<dbReference type="EMBL" id="UINC01133780">
    <property type="protein sequence ID" value="SVD16912.1"/>
    <property type="molecule type" value="Genomic_DNA"/>
</dbReference>
<sequence length="253" mass="28613">MKLAMSGCEYAGTTTLGLAISGWVENTLGADFGFHDHFKIPHVSHPPGDSKEENDKAYADWSAGKGPDPTRMGLTTEEQELFLALTPNLQEMFQRYHLDYHLQPSFYAAPHHNVIGMHVEEAVYAPLYYGYGGPGEYADRTQMVHHIEERMLEMAPDTVNILVTASPEVIRQRMKDDPHQNAVLREKDIEHVLQRFQEEFDKSLISNKFSIDTSTATVDESLAEFVEKIDPFLNDADRTCILVENAKKAGEWV</sequence>
<dbReference type="Gene3D" id="3.40.50.300">
    <property type="entry name" value="P-loop containing nucleotide triphosphate hydrolases"/>
    <property type="match status" value="1"/>
</dbReference>
<evidence type="ECO:0000313" key="2">
    <source>
        <dbReference type="EMBL" id="SVD16912.1"/>
    </source>
</evidence>
<name>A0A382T524_9ZZZZ</name>
<proteinExistence type="predicted"/>
<protein>
    <recommendedName>
        <fullName evidence="3">Deoxynucleoside kinase domain-containing protein</fullName>
    </recommendedName>
</protein>
<reference evidence="2" key="1">
    <citation type="submission" date="2018-05" db="EMBL/GenBank/DDBJ databases">
        <authorList>
            <person name="Lanie J.A."/>
            <person name="Ng W.-L."/>
            <person name="Kazmierczak K.M."/>
            <person name="Andrzejewski T.M."/>
            <person name="Davidsen T.M."/>
            <person name="Wayne K.J."/>
            <person name="Tettelin H."/>
            <person name="Glass J.I."/>
            <person name="Rusch D."/>
            <person name="Podicherti R."/>
            <person name="Tsui H.-C.T."/>
            <person name="Winkler M.E."/>
        </authorList>
    </citation>
    <scope>NUCLEOTIDE SEQUENCE</scope>
</reference>
<feature type="region of interest" description="Disordered" evidence="1">
    <location>
        <begin position="43"/>
        <end position="70"/>
    </location>
</feature>
<feature type="compositionally biased region" description="Basic and acidic residues" evidence="1">
    <location>
        <begin position="48"/>
        <end position="58"/>
    </location>
</feature>
<dbReference type="AlphaFoldDB" id="A0A382T524"/>
<dbReference type="InterPro" id="IPR027417">
    <property type="entry name" value="P-loop_NTPase"/>
</dbReference>
<accession>A0A382T524</accession>
<dbReference type="SUPFAM" id="SSF52540">
    <property type="entry name" value="P-loop containing nucleoside triphosphate hydrolases"/>
    <property type="match status" value="1"/>
</dbReference>